<gene>
    <name evidence="1" type="ORF">J5V48_08945</name>
</gene>
<dbReference type="RefSeq" id="WP_219938243.1">
    <property type="nucleotide sequence ID" value="NZ_JAGFNY010000044.1"/>
</dbReference>
<evidence type="ECO:0000313" key="1">
    <source>
        <dbReference type="EMBL" id="MBW7571019.1"/>
    </source>
</evidence>
<organism evidence="1 2">
    <name type="scientific">Succinivibrio faecicola</name>
    <dbReference type="NCBI Taxonomy" id="2820300"/>
    <lineage>
        <taxon>Bacteria</taxon>
        <taxon>Pseudomonadati</taxon>
        <taxon>Pseudomonadota</taxon>
        <taxon>Gammaproteobacteria</taxon>
        <taxon>Aeromonadales</taxon>
        <taxon>Succinivibrionaceae</taxon>
        <taxon>Succinivibrio</taxon>
    </lineage>
</organism>
<comment type="caution">
    <text evidence="1">The sequence shown here is derived from an EMBL/GenBank/DDBJ whole genome shotgun (WGS) entry which is preliminary data.</text>
</comment>
<accession>A0ABS7DIU6</accession>
<evidence type="ECO:0008006" key="3">
    <source>
        <dbReference type="Google" id="ProtNLM"/>
    </source>
</evidence>
<proteinExistence type="predicted"/>
<dbReference type="Proteomes" id="UP000731465">
    <property type="component" value="Unassembled WGS sequence"/>
</dbReference>
<sequence length="67" mass="7891">MEELALITRKDVIALMGFKSLHGFNNFLKKHPDFPKPVDRDTSFSGRICFFKKEIEQYLTTAFKHKE</sequence>
<protein>
    <recommendedName>
        <fullName evidence="3">AlpA family phage regulatory protein</fullName>
    </recommendedName>
</protein>
<dbReference type="EMBL" id="JAGFNY010000044">
    <property type="protein sequence ID" value="MBW7571019.1"/>
    <property type="molecule type" value="Genomic_DNA"/>
</dbReference>
<keyword evidence="2" id="KW-1185">Reference proteome</keyword>
<evidence type="ECO:0000313" key="2">
    <source>
        <dbReference type="Proteomes" id="UP000731465"/>
    </source>
</evidence>
<name>A0ABS7DIU6_9GAMM</name>
<reference evidence="1 2" key="1">
    <citation type="submission" date="2021-03" db="EMBL/GenBank/DDBJ databases">
        <title>Succinivibrio sp. nov. isolated from feces of cow.</title>
        <authorList>
            <person name="Choi J.-Y."/>
        </authorList>
    </citation>
    <scope>NUCLEOTIDE SEQUENCE [LARGE SCALE GENOMIC DNA]</scope>
    <source>
        <strain evidence="1 2">AGMB01872</strain>
    </source>
</reference>